<dbReference type="InterPro" id="IPR020568">
    <property type="entry name" value="Ribosomal_Su5_D2-typ_SF"/>
</dbReference>
<name>A0A4Q8D2G2_9GAMM</name>
<proteinExistence type="inferred from homology"/>
<organism evidence="9 10">
    <name type="scientific">Spiribacter vilamensis</name>
    <dbReference type="NCBI Taxonomy" id="531306"/>
    <lineage>
        <taxon>Bacteria</taxon>
        <taxon>Pseudomonadati</taxon>
        <taxon>Pseudomonadota</taxon>
        <taxon>Gammaproteobacteria</taxon>
        <taxon>Chromatiales</taxon>
        <taxon>Ectothiorhodospiraceae</taxon>
        <taxon>Spiribacter</taxon>
    </lineage>
</organism>
<keyword evidence="3 7" id="KW-0540">Nuclease</keyword>
<evidence type="ECO:0000256" key="1">
    <source>
        <dbReference type="ARBA" id="ARBA00002663"/>
    </source>
</evidence>
<keyword evidence="5 7" id="KW-0378">Hydrolase</keyword>
<dbReference type="PANTHER" id="PTHR33992:SF1">
    <property type="entry name" value="RIBONUCLEASE P PROTEIN COMPONENT"/>
    <property type="match status" value="1"/>
</dbReference>
<comment type="subunit">
    <text evidence="7">Consists of a catalytic RNA component (M1 or rnpB) and a protein subunit.</text>
</comment>
<dbReference type="EC" id="3.1.26.5" evidence="7 8"/>
<sequence>MAEAAASCRRFPRAARLTQSREFRGVFADARRHGDRQFTILVGQGGAGRPRLGLAVSKRAAPRAVDRNRLKRLIRERFRHHIADLPIVDVVVMVRPVARQCDNSVLIRSLDKLWQRISDSCESS</sequence>
<keyword evidence="2 7" id="KW-0819">tRNA processing</keyword>
<protein>
    <recommendedName>
        <fullName evidence="7 8">Ribonuclease P protein component</fullName>
        <shortName evidence="7">RNase P protein</shortName>
        <shortName evidence="7">RNaseP protein</shortName>
        <ecNumber evidence="7 8">3.1.26.5</ecNumber>
    </recommendedName>
    <alternativeName>
        <fullName evidence="7">Protein C5</fullName>
    </alternativeName>
</protein>
<comment type="caution">
    <text evidence="9">The sequence shown here is derived from an EMBL/GenBank/DDBJ whole genome shotgun (WGS) entry which is preliminary data.</text>
</comment>
<comment type="catalytic activity">
    <reaction evidence="7">
        <text>Endonucleolytic cleavage of RNA, removing 5'-extranucleotides from tRNA precursor.</text>
        <dbReference type="EC" id="3.1.26.5"/>
    </reaction>
</comment>
<evidence type="ECO:0000256" key="8">
    <source>
        <dbReference type="NCBIfam" id="TIGR00188"/>
    </source>
</evidence>
<evidence type="ECO:0000256" key="7">
    <source>
        <dbReference type="HAMAP-Rule" id="MF_00227"/>
    </source>
</evidence>
<dbReference type="SUPFAM" id="SSF54211">
    <property type="entry name" value="Ribosomal protein S5 domain 2-like"/>
    <property type="match status" value="1"/>
</dbReference>
<dbReference type="NCBIfam" id="TIGR00188">
    <property type="entry name" value="rnpA"/>
    <property type="match status" value="1"/>
</dbReference>
<evidence type="ECO:0000256" key="3">
    <source>
        <dbReference type="ARBA" id="ARBA00022722"/>
    </source>
</evidence>
<dbReference type="EMBL" id="SHLI01000001">
    <property type="protein sequence ID" value="RZU99524.1"/>
    <property type="molecule type" value="Genomic_DNA"/>
</dbReference>
<keyword evidence="6 7" id="KW-0694">RNA-binding</keyword>
<evidence type="ECO:0000256" key="4">
    <source>
        <dbReference type="ARBA" id="ARBA00022759"/>
    </source>
</evidence>
<dbReference type="GO" id="GO:0004526">
    <property type="term" value="F:ribonuclease P activity"/>
    <property type="evidence" value="ECO:0007669"/>
    <property type="project" value="UniProtKB-UniRule"/>
</dbReference>
<comment type="similarity">
    <text evidence="7">Belongs to the RnpA family.</text>
</comment>
<dbReference type="GO" id="GO:0001682">
    <property type="term" value="P:tRNA 5'-leader removal"/>
    <property type="evidence" value="ECO:0007669"/>
    <property type="project" value="UniProtKB-UniRule"/>
</dbReference>
<dbReference type="Pfam" id="PF00825">
    <property type="entry name" value="Ribonuclease_P"/>
    <property type="match status" value="1"/>
</dbReference>
<dbReference type="GO" id="GO:0000049">
    <property type="term" value="F:tRNA binding"/>
    <property type="evidence" value="ECO:0007669"/>
    <property type="project" value="UniProtKB-UniRule"/>
</dbReference>
<dbReference type="GO" id="GO:0042781">
    <property type="term" value="F:3'-tRNA processing endoribonuclease activity"/>
    <property type="evidence" value="ECO:0007669"/>
    <property type="project" value="TreeGrafter"/>
</dbReference>
<evidence type="ECO:0000256" key="6">
    <source>
        <dbReference type="ARBA" id="ARBA00022884"/>
    </source>
</evidence>
<keyword evidence="10" id="KW-1185">Reference proteome</keyword>
<dbReference type="InterPro" id="IPR000100">
    <property type="entry name" value="RNase_P"/>
</dbReference>
<dbReference type="AlphaFoldDB" id="A0A4Q8D2G2"/>
<dbReference type="RefSeq" id="WP_130503752.1">
    <property type="nucleotide sequence ID" value="NZ_SHLI01000001.1"/>
</dbReference>
<dbReference type="GO" id="GO:0030677">
    <property type="term" value="C:ribonuclease P complex"/>
    <property type="evidence" value="ECO:0007669"/>
    <property type="project" value="TreeGrafter"/>
</dbReference>
<evidence type="ECO:0000313" key="10">
    <source>
        <dbReference type="Proteomes" id="UP000292298"/>
    </source>
</evidence>
<gene>
    <name evidence="7" type="primary">rnpA</name>
    <name evidence="9" type="ORF">EV698_1816</name>
</gene>
<keyword evidence="4 7" id="KW-0255">Endonuclease</keyword>
<dbReference type="HAMAP" id="MF_00227">
    <property type="entry name" value="RNase_P"/>
    <property type="match status" value="1"/>
</dbReference>
<evidence type="ECO:0000256" key="2">
    <source>
        <dbReference type="ARBA" id="ARBA00022694"/>
    </source>
</evidence>
<accession>A0A4Q8D2G2</accession>
<reference evidence="9 10" key="1">
    <citation type="submission" date="2019-02" db="EMBL/GenBank/DDBJ databases">
        <title>Genomic Encyclopedia of Type Strains, Phase IV (KMG-IV): sequencing the most valuable type-strain genomes for metagenomic binning, comparative biology and taxonomic classification.</title>
        <authorList>
            <person name="Goeker M."/>
        </authorList>
    </citation>
    <scope>NUCLEOTIDE SEQUENCE [LARGE SCALE GENOMIC DNA]</scope>
    <source>
        <strain evidence="9 10">DSM 21056</strain>
    </source>
</reference>
<dbReference type="PANTHER" id="PTHR33992">
    <property type="entry name" value="RIBONUCLEASE P PROTEIN COMPONENT"/>
    <property type="match status" value="1"/>
</dbReference>
<dbReference type="PROSITE" id="PS00648">
    <property type="entry name" value="RIBONUCLEASE_P"/>
    <property type="match status" value="1"/>
</dbReference>
<dbReference type="InterPro" id="IPR014721">
    <property type="entry name" value="Ribsml_uS5_D2-typ_fold_subgr"/>
</dbReference>
<dbReference type="OrthoDB" id="9796422at2"/>
<evidence type="ECO:0000256" key="5">
    <source>
        <dbReference type="ARBA" id="ARBA00022801"/>
    </source>
</evidence>
<dbReference type="Gene3D" id="3.30.230.10">
    <property type="match status" value="1"/>
</dbReference>
<dbReference type="Proteomes" id="UP000292298">
    <property type="component" value="Unassembled WGS sequence"/>
</dbReference>
<comment type="function">
    <text evidence="1 7">RNaseP catalyzes the removal of the 5'-leader sequence from pre-tRNA to produce the mature 5'-terminus. It can also cleave other RNA substrates such as 4.5S RNA. The protein component plays an auxiliary but essential role in vivo by binding to the 5'-leader sequence and broadening the substrate specificity of the ribozyme.</text>
</comment>
<evidence type="ECO:0000313" key="9">
    <source>
        <dbReference type="EMBL" id="RZU99524.1"/>
    </source>
</evidence>
<dbReference type="InterPro" id="IPR020539">
    <property type="entry name" value="RNase_P_CS"/>
</dbReference>